<dbReference type="RefSeq" id="WP_394469221.1">
    <property type="nucleotide sequence ID" value="NZ_JBIGHY010000001.1"/>
</dbReference>
<evidence type="ECO:0000313" key="2">
    <source>
        <dbReference type="Proteomes" id="UP001606300"/>
    </source>
</evidence>
<dbReference type="EMBL" id="JBIGHY010000001">
    <property type="protein sequence ID" value="MFG6413143.1"/>
    <property type="molecule type" value="Genomic_DNA"/>
</dbReference>
<name>A0ABW7EI54_9BURK</name>
<keyword evidence="2" id="KW-1185">Reference proteome</keyword>
<dbReference type="Proteomes" id="UP001606300">
    <property type="component" value="Unassembled WGS sequence"/>
</dbReference>
<reference evidence="1 2" key="1">
    <citation type="submission" date="2024-09" db="EMBL/GenBank/DDBJ databases">
        <title>Novel species of the genus Pelomonas and Roseateles isolated from streams.</title>
        <authorList>
            <person name="Lu H."/>
        </authorList>
    </citation>
    <scope>NUCLEOTIDE SEQUENCE [LARGE SCALE GENOMIC DNA]</scope>
    <source>
        <strain evidence="1 2">DC23W</strain>
    </source>
</reference>
<protein>
    <submittedName>
        <fullName evidence="1">Uncharacterized protein</fullName>
    </submittedName>
</protein>
<proteinExistence type="predicted"/>
<accession>A0ABW7EI54</accession>
<evidence type="ECO:0000313" key="1">
    <source>
        <dbReference type="EMBL" id="MFG6413143.1"/>
    </source>
</evidence>
<gene>
    <name evidence="1" type="ORF">ACG02S_04450</name>
</gene>
<organism evidence="1 2">
    <name type="scientific">Pelomonas dachongensis</name>
    <dbReference type="NCBI Taxonomy" id="3299029"/>
    <lineage>
        <taxon>Bacteria</taxon>
        <taxon>Pseudomonadati</taxon>
        <taxon>Pseudomonadota</taxon>
        <taxon>Betaproteobacteria</taxon>
        <taxon>Burkholderiales</taxon>
        <taxon>Sphaerotilaceae</taxon>
        <taxon>Roseateles</taxon>
    </lineage>
</organism>
<sequence>MFEIAVYAALLMLCALLALLLVLQRQSQAQASAQSWRLGHAHGQAQAKALYAQKMARMTAYEQLLHGQQGGVGKQLADTREVAELIHRHAPGLLRESQGLAPLLQGHGEFLGQLLDAYVAADQDTGGAQSRAAARKPGGIYADLFETAGLPAPGAVIGKCFVIALEAGIVVIRATGQQGCIGRLRLARRDLERFFNDLATKPRSLAAEHAAAVTCRGLYRVDVDDDARKNQLVIEVTSPSSGHLYFGSPGLEQEALRELRSLKRPTLKLLEDEAASKTRRTAAQRARILRRDALLGHVPDDGLCTACEGDVTLRLRLGDKPMGCPLCGTPWSD</sequence>
<comment type="caution">
    <text evidence="1">The sequence shown here is derived from an EMBL/GenBank/DDBJ whole genome shotgun (WGS) entry which is preliminary data.</text>
</comment>